<protein>
    <recommendedName>
        <fullName evidence="6">Ribosome-recycling factor</fullName>
        <shortName evidence="6">RRF</shortName>
    </recommendedName>
    <alternativeName>
        <fullName evidence="6">Ribosome-releasing factor</fullName>
    </alternativeName>
</protein>
<name>A0A0A7UUP8_9SPIR</name>
<dbReference type="FunFam" id="3.30.1360.40:FF:000001">
    <property type="entry name" value="Ribosome-recycling factor"/>
    <property type="match status" value="1"/>
</dbReference>
<dbReference type="HOGENOM" id="CLU_073981_2_0_12"/>
<evidence type="ECO:0000256" key="3">
    <source>
        <dbReference type="ARBA" id="ARBA00022490"/>
    </source>
</evidence>
<evidence type="ECO:0000256" key="5">
    <source>
        <dbReference type="ARBA" id="ARBA00025050"/>
    </source>
</evidence>
<keyword evidence="9" id="KW-1185">Reference proteome</keyword>
<comment type="similarity">
    <text evidence="2 6">Belongs to the RRF family.</text>
</comment>
<proteinExistence type="inferred from homology"/>
<dbReference type="PANTHER" id="PTHR20982">
    <property type="entry name" value="RIBOSOME RECYCLING FACTOR"/>
    <property type="match status" value="1"/>
</dbReference>
<evidence type="ECO:0000313" key="8">
    <source>
        <dbReference type="EMBL" id="AJA89964.1"/>
    </source>
</evidence>
<dbReference type="CDD" id="cd00520">
    <property type="entry name" value="RRF"/>
    <property type="match status" value="1"/>
</dbReference>
<dbReference type="PANTHER" id="PTHR20982:SF3">
    <property type="entry name" value="MITOCHONDRIAL RIBOSOME RECYCLING FACTOR PSEUDO 1"/>
    <property type="match status" value="1"/>
</dbReference>
<dbReference type="GO" id="GO:0006415">
    <property type="term" value="P:translational termination"/>
    <property type="evidence" value="ECO:0007669"/>
    <property type="project" value="UniProtKB-UniRule"/>
</dbReference>
<dbReference type="InterPro" id="IPR023584">
    <property type="entry name" value="Ribosome_recyc_fac_dom"/>
</dbReference>
<dbReference type="EMBL" id="CP009910">
    <property type="protein sequence ID" value="AJA89964.1"/>
    <property type="molecule type" value="Genomic_DNA"/>
</dbReference>
<dbReference type="InterPro" id="IPR036191">
    <property type="entry name" value="RRF_sf"/>
</dbReference>
<keyword evidence="4 6" id="KW-0648">Protein biosynthesis</keyword>
<dbReference type="GO" id="GO:0005737">
    <property type="term" value="C:cytoplasm"/>
    <property type="evidence" value="ECO:0007669"/>
    <property type="project" value="UniProtKB-SubCell"/>
</dbReference>
<dbReference type="HAMAP" id="MF_00040">
    <property type="entry name" value="RRF"/>
    <property type="match status" value="1"/>
</dbReference>
<gene>
    <name evidence="6" type="primary">frr</name>
    <name evidence="8" type="ORF">OY14_00590</name>
</gene>
<dbReference type="FunFam" id="1.10.132.20:FF:000001">
    <property type="entry name" value="Ribosome-recycling factor"/>
    <property type="match status" value="1"/>
</dbReference>
<dbReference type="Gene3D" id="1.10.132.20">
    <property type="entry name" value="Ribosome-recycling factor"/>
    <property type="match status" value="1"/>
</dbReference>
<evidence type="ECO:0000256" key="1">
    <source>
        <dbReference type="ARBA" id="ARBA00004496"/>
    </source>
</evidence>
<comment type="subcellular location">
    <subcellularLocation>
        <location evidence="1 6">Cytoplasm</location>
    </subcellularLocation>
</comment>
<dbReference type="InterPro" id="IPR002661">
    <property type="entry name" value="Ribosome_recyc_fac"/>
</dbReference>
<dbReference type="NCBIfam" id="TIGR00496">
    <property type="entry name" value="frr"/>
    <property type="match status" value="1"/>
</dbReference>
<evidence type="ECO:0000313" key="9">
    <source>
        <dbReference type="Proteomes" id="UP000030940"/>
    </source>
</evidence>
<evidence type="ECO:0000259" key="7">
    <source>
        <dbReference type="Pfam" id="PF01765"/>
    </source>
</evidence>
<dbReference type="KEGG" id="bchi:OY14_00590"/>
<reference evidence="8 9" key="1">
    <citation type="journal article" date="2015" name="Genome Announc.">
        <title>Genome Sequence of Borrelia chilensis VA1, a South American Member of the Lyme Borreliosis Group.</title>
        <authorList>
            <person name="Huang W."/>
            <person name="Ojaimi C."/>
            <person name="Fallon J.T."/>
            <person name="Travisany D."/>
            <person name="Maass A."/>
            <person name="Ivanova L."/>
            <person name="Tomova A."/>
            <person name="Gonzalez-Acuna D."/>
            <person name="Godfrey H.P."/>
            <person name="Cabello F.C."/>
        </authorList>
    </citation>
    <scope>NUCLEOTIDE SEQUENCE [LARGE SCALE GENOMIC DNA]</scope>
    <source>
        <strain evidence="8 9">VA1</strain>
    </source>
</reference>
<dbReference type="STRING" id="1245910.OY14_00590"/>
<dbReference type="Proteomes" id="UP000030940">
    <property type="component" value="Chromosome"/>
</dbReference>
<feature type="domain" description="Ribosome recycling factor" evidence="7">
    <location>
        <begin position="20"/>
        <end position="182"/>
    </location>
</feature>
<accession>A0A0A7UUP8</accession>
<dbReference type="Gene3D" id="3.30.1360.40">
    <property type="match status" value="1"/>
</dbReference>
<sequence length="184" mass="21313">MEDYKAFLDEKMSKVLLSLDNEYKTLRTGRVSSNIFDKIFIQYHGQRTPITQVSSIRIPEARLVVIQPWDKSILNKIEQAILSSDLSMNPSSDGSVIRIKVPALTSERRQDIVKQAKKIAEEHKISTRNIRQDLNNKVKKQGKESEITEDNLKRILDDIQKSTDIYIKRIDTILESKIQEIMEI</sequence>
<organism evidence="8 9">
    <name type="scientific">Borreliella chilensis</name>
    <dbReference type="NCBI Taxonomy" id="1245910"/>
    <lineage>
        <taxon>Bacteria</taxon>
        <taxon>Pseudomonadati</taxon>
        <taxon>Spirochaetota</taxon>
        <taxon>Spirochaetia</taxon>
        <taxon>Spirochaetales</taxon>
        <taxon>Borreliaceae</taxon>
        <taxon>Borreliella</taxon>
    </lineage>
</organism>
<dbReference type="Pfam" id="PF01765">
    <property type="entry name" value="RRF"/>
    <property type="match status" value="1"/>
</dbReference>
<dbReference type="AlphaFoldDB" id="A0A0A7UUP8"/>
<evidence type="ECO:0000256" key="2">
    <source>
        <dbReference type="ARBA" id="ARBA00005912"/>
    </source>
</evidence>
<dbReference type="SUPFAM" id="SSF55194">
    <property type="entry name" value="Ribosome recycling factor, RRF"/>
    <property type="match status" value="1"/>
</dbReference>
<comment type="function">
    <text evidence="5 6">Responsible for the release of ribosomes from messenger RNA at the termination of protein biosynthesis. May increase the efficiency of translation by recycling ribosomes from one round of translation to another.</text>
</comment>
<dbReference type="GO" id="GO:0043023">
    <property type="term" value="F:ribosomal large subunit binding"/>
    <property type="evidence" value="ECO:0007669"/>
    <property type="project" value="TreeGrafter"/>
</dbReference>
<evidence type="ECO:0000256" key="4">
    <source>
        <dbReference type="ARBA" id="ARBA00022917"/>
    </source>
</evidence>
<evidence type="ECO:0000256" key="6">
    <source>
        <dbReference type="HAMAP-Rule" id="MF_00040"/>
    </source>
</evidence>
<keyword evidence="3 6" id="KW-0963">Cytoplasm</keyword>